<feature type="signal peptide" evidence="2">
    <location>
        <begin position="1"/>
        <end position="24"/>
    </location>
</feature>
<dbReference type="EMBL" id="QUMO01000005">
    <property type="protein sequence ID" value="REF84147.1"/>
    <property type="molecule type" value="Genomic_DNA"/>
</dbReference>
<dbReference type="RefSeq" id="WP_115837507.1">
    <property type="nucleotide sequence ID" value="NZ_CP025086.1"/>
</dbReference>
<organism evidence="3 4">
    <name type="scientific">Methylovirgula ligni</name>
    <dbReference type="NCBI Taxonomy" id="569860"/>
    <lineage>
        <taxon>Bacteria</taxon>
        <taxon>Pseudomonadati</taxon>
        <taxon>Pseudomonadota</taxon>
        <taxon>Alphaproteobacteria</taxon>
        <taxon>Hyphomicrobiales</taxon>
        <taxon>Beijerinckiaceae</taxon>
        <taxon>Methylovirgula</taxon>
    </lineage>
</organism>
<dbReference type="OrthoDB" id="8434755at2"/>
<evidence type="ECO:0000313" key="4">
    <source>
        <dbReference type="Proteomes" id="UP000256900"/>
    </source>
</evidence>
<evidence type="ECO:0000313" key="3">
    <source>
        <dbReference type="EMBL" id="REF84147.1"/>
    </source>
</evidence>
<keyword evidence="4" id="KW-1185">Reference proteome</keyword>
<evidence type="ECO:0000256" key="2">
    <source>
        <dbReference type="SAM" id="SignalP"/>
    </source>
</evidence>
<reference evidence="3 4" key="1">
    <citation type="submission" date="2018-08" db="EMBL/GenBank/DDBJ databases">
        <title>Genomic Encyclopedia of Type Strains, Phase IV (KMG-IV): sequencing the most valuable type-strain genomes for metagenomic binning, comparative biology and taxonomic classification.</title>
        <authorList>
            <person name="Goeker M."/>
        </authorList>
    </citation>
    <scope>NUCLEOTIDE SEQUENCE [LARGE SCALE GENOMIC DNA]</scope>
    <source>
        <strain evidence="3 4">BW863</strain>
    </source>
</reference>
<feature type="chain" id="PRO_5017721451" evidence="2">
    <location>
        <begin position="25"/>
        <end position="140"/>
    </location>
</feature>
<sequence length="140" mass="15307">MTKTGARFFALLALLMIALVAARAQDVKPAATPEDPEADSAAAMKFTVHESRKGGDWDMWDIGRPHPMQGKGEFGDNDAIGVAAGKRIPTDCSLYWNDPDTHKILCFSSQASLVYFLDAPQANAARAAKRWREMQKKPAS</sequence>
<name>A0A3D9YNK9_9HYPH</name>
<dbReference type="Proteomes" id="UP000256900">
    <property type="component" value="Unassembled WGS sequence"/>
</dbReference>
<comment type="caution">
    <text evidence="3">The sequence shown here is derived from an EMBL/GenBank/DDBJ whole genome shotgun (WGS) entry which is preliminary data.</text>
</comment>
<protein>
    <submittedName>
        <fullName evidence="3">Uncharacterized protein</fullName>
    </submittedName>
</protein>
<feature type="region of interest" description="Disordered" evidence="1">
    <location>
        <begin position="57"/>
        <end position="76"/>
    </location>
</feature>
<dbReference type="AlphaFoldDB" id="A0A3D9YNK9"/>
<proteinExistence type="predicted"/>
<gene>
    <name evidence="3" type="ORF">DES32_2993</name>
</gene>
<keyword evidence="2" id="KW-0732">Signal</keyword>
<accession>A0A3D9YNK9</accession>
<evidence type="ECO:0000256" key="1">
    <source>
        <dbReference type="SAM" id="MobiDB-lite"/>
    </source>
</evidence>